<evidence type="ECO:0000259" key="2">
    <source>
        <dbReference type="PROSITE" id="PS50076"/>
    </source>
</evidence>
<protein>
    <recommendedName>
        <fullName evidence="2">J domain-containing protein</fullName>
    </recommendedName>
</protein>
<sequence>MVKSLQYYEILGLEPTADQESIRKAYRKLSLKWHPDKNPNNKTEAEAQFKIIAEAYEVLKDSETRQVYDTYGHDAFKNASPAENSYHNNPPSMGRPSFNFHFRNPDDIFREFFGSSNMFNTFFEDVSNLHSSRPNVHMFGTDFEHHSSRSTNFFEPHVDFQQKIRNNSRRAHQQQSAPFSGFPFGNLFDADPFFSNSGFMPSSANFNSSFASSMNTSGNFGSSTKTSIQIINGQKFETIEETDSQGNTKITKIGPDGTRQVFSQSNNTERISNQSNSKPLPQAPNLSKLGSNSNNPILIDTDGINSQFQQTLPNNNSIPCKTYINSSHSFINNQPISANTIPGQANIQYSNNRNHAATHTFSSNNRNDAATHTFSSNNRNDAATHTFSSNNRNDAATHTFSSNNRNVPTHTFSSNNRSAPRNTTATYNQLNTDNSQSASYEDSMNIPRKKHNHNNILNNSTSSHVYRASRPYNIHDRKKN</sequence>
<comment type="caution">
    <text evidence="3">The sequence shown here is derived from an EMBL/GenBank/DDBJ whole genome shotgun (WGS) entry which is preliminary data.</text>
</comment>
<dbReference type="InterPro" id="IPR001623">
    <property type="entry name" value="DnaJ_domain"/>
</dbReference>
<dbReference type="PANTHER" id="PTHR45168:SF3">
    <property type="entry name" value="DNAJ HEAT SHOCK PROTEIN FAMILY (HSP40) MEMBER B2"/>
    <property type="match status" value="1"/>
</dbReference>
<dbReference type="PROSITE" id="PS00636">
    <property type="entry name" value="DNAJ_1"/>
    <property type="match status" value="1"/>
</dbReference>
<dbReference type="STRING" id="133385.A0A2T9YWW4"/>
<reference evidence="3 4" key="1">
    <citation type="journal article" date="2018" name="MBio">
        <title>Comparative Genomics Reveals the Core Gene Toolbox for the Fungus-Insect Symbiosis.</title>
        <authorList>
            <person name="Wang Y."/>
            <person name="Stata M."/>
            <person name="Wang W."/>
            <person name="Stajich J.E."/>
            <person name="White M.M."/>
            <person name="Moncalvo J.M."/>
        </authorList>
    </citation>
    <scope>NUCLEOTIDE SEQUENCE [LARGE SCALE GENOMIC DNA]</scope>
    <source>
        <strain evidence="3 4">SWE-8-4</strain>
    </source>
</reference>
<dbReference type="InterPro" id="IPR043183">
    <property type="entry name" value="DNJB2/6-like"/>
</dbReference>
<keyword evidence="4" id="KW-1185">Reference proteome</keyword>
<organism evidence="3 4">
    <name type="scientific">Smittium simulii</name>
    <dbReference type="NCBI Taxonomy" id="133385"/>
    <lineage>
        <taxon>Eukaryota</taxon>
        <taxon>Fungi</taxon>
        <taxon>Fungi incertae sedis</taxon>
        <taxon>Zoopagomycota</taxon>
        <taxon>Kickxellomycotina</taxon>
        <taxon>Harpellomycetes</taxon>
        <taxon>Harpellales</taxon>
        <taxon>Legeriomycetaceae</taxon>
        <taxon>Smittium</taxon>
    </lineage>
</organism>
<dbReference type="Proteomes" id="UP000245383">
    <property type="component" value="Unassembled WGS sequence"/>
</dbReference>
<dbReference type="GO" id="GO:0030544">
    <property type="term" value="F:Hsp70 protein binding"/>
    <property type="evidence" value="ECO:0007669"/>
    <property type="project" value="InterPro"/>
</dbReference>
<dbReference type="OrthoDB" id="10250354at2759"/>
<dbReference type="InterPro" id="IPR018253">
    <property type="entry name" value="DnaJ_domain_CS"/>
</dbReference>
<dbReference type="PANTHER" id="PTHR45168">
    <property type="entry name" value="DNAJ HOMOLOG SUBFAMILY B MEMBER 2"/>
    <property type="match status" value="1"/>
</dbReference>
<evidence type="ECO:0000313" key="4">
    <source>
        <dbReference type="Proteomes" id="UP000245383"/>
    </source>
</evidence>
<accession>A0A2T9YWW4</accession>
<dbReference type="SUPFAM" id="SSF46565">
    <property type="entry name" value="Chaperone J-domain"/>
    <property type="match status" value="1"/>
</dbReference>
<dbReference type="GO" id="GO:0051082">
    <property type="term" value="F:unfolded protein binding"/>
    <property type="evidence" value="ECO:0007669"/>
    <property type="project" value="InterPro"/>
</dbReference>
<evidence type="ECO:0000256" key="1">
    <source>
        <dbReference type="SAM" id="MobiDB-lite"/>
    </source>
</evidence>
<feature type="compositionally biased region" description="Polar residues" evidence="1">
    <location>
        <begin position="357"/>
        <end position="442"/>
    </location>
</feature>
<feature type="compositionally biased region" description="Polar residues" evidence="1">
    <location>
        <begin position="260"/>
        <end position="296"/>
    </location>
</feature>
<feature type="region of interest" description="Disordered" evidence="1">
    <location>
        <begin position="241"/>
        <end position="301"/>
    </location>
</feature>
<dbReference type="SMART" id="SM00271">
    <property type="entry name" value="DnaJ"/>
    <property type="match status" value="1"/>
</dbReference>
<evidence type="ECO:0000313" key="3">
    <source>
        <dbReference type="EMBL" id="PVU96786.1"/>
    </source>
</evidence>
<feature type="region of interest" description="Disordered" evidence="1">
    <location>
        <begin position="357"/>
        <end position="480"/>
    </location>
</feature>
<dbReference type="Gene3D" id="1.10.287.110">
    <property type="entry name" value="DnaJ domain"/>
    <property type="match status" value="1"/>
</dbReference>
<name>A0A2T9YWW4_9FUNG</name>
<dbReference type="AlphaFoldDB" id="A0A2T9YWW4"/>
<dbReference type="CDD" id="cd06257">
    <property type="entry name" value="DnaJ"/>
    <property type="match status" value="1"/>
</dbReference>
<feature type="domain" description="J" evidence="2">
    <location>
        <begin position="6"/>
        <end position="72"/>
    </location>
</feature>
<gene>
    <name evidence="3" type="ORF">BB561_000962</name>
</gene>
<proteinExistence type="predicted"/>
<dbReference type="EMBL" id="MBFR01000024">
    <property type="protein sequence ID" value="PVU96786.1"/>
    <property type="molecule type" value="Genomic_DNA"/>
</dbReference>
<dbReference type="InterPro" id="IPR036869">
    <property type="entry name" value="J_dom_sf"/>
</dbReference>
<dbReference type="PRINTS" id="PR00625">
    <property type="entry name" value="JDOMAIN"/>
</dbReference>
<dbReference type="PROSITE" id="PS50076">
    <property type="entry name" value="DNAJ_2"/>
    <property type="match status" value="1"/>
</dbReference>
<feature type="compositionally biased region" description="Polar residues" evidence="1">
    <location>
        <begin position="454"/>
        <end position="464"/>
    </location>
</feature>
<dbReference type="Pfam" id="PF00226">
    <property type="entry name" value="DnaJ"/>
    <property type="match status" value="1"/>
</dbReference>